<dbReference type="AlphaFoldDB" id="A0A8K0KQ29"/>
<reference evidence="1" key="2">
    <citation type="submission" date="2017-10" db="EMBL/GenBank/DDBJ databases">
        <title>Ladona fulva Genome sequencing and assembly.</title>
        <authorList>
            <person name="Murali S."/>
            <person name="Richards S."/>
            <person name="Bandaranaike D."/>
            <person name="Bellair M."/>
            <person name="Blankenburg K."/>
            <person name="Chao H."/>
            <person name="Dinh H."/>
            <person name="Doddapaneni H."/>
            <person name="Dugan-Rocha S."/>
            <person name="Elkadiri S."/>
            <person name="Gnanaolivu R."/>
            <person name="Hernandez B."/>
            <person name="Skinner E."/>
            <person name="Javaid M."/>
            <person name="Lee S."/>
            <person name="Li M."/>
            <person name="Ming W."/>
            <person name="Munidasa M."/>
            <person name="Muniz J."/>
            <person name="Nguyen L."/>
            <person name="Hughes D."/>
            <person name="Osuji N."/>
            <person name="Pu L.-L."/>
            <person name="Puazo M."/>
            <person name="Qu C."/>
            <person name="Quiroz J."/>
            <person name="Raj R."/>
            <person name="Weissenberger G."/>
            <person name="Xin Y."/>
            <person name="Zou X."/>
            <person name="Han Y."/>
            <person name="Worley K."/>
            <person name="Muzny D."/>
            <person name="Gibbs R."/>
        </authorList>
    </citation>
    <scope>NUCLEOTIDE SEQUENCE</scope>
    <source>
        <strain evidence="1">Sampled in the wild</strain>
    </source>
</reference>
<organism evidence="1 2">
    <name type="scientific">Ladona fulva</name>
    <name type="common">Scarce chaser dragonfly</name>
    <name type="synonym">Libellula fulva</name>
    <dbReference type="NCBI Taxonomy" id="123851"/>
    <lineage>
        <taxon>Eukaryota</taxon>
        <taxon>Metazoa</taxon>
        <taxon>Ecdysozoa</taxon>
        <taxon>Arthropoda</taxon>
        <taxon>Hexapoda</taxon>
        <taxon>Insecta</taxon>
        <taxon>Pterygota</taxon>
        <taxon>Palaeoptera</taxon>
        <taxon>Odonata</taxon>
        <taxon>Epiprocta</taxon>
        <taxon>Anisoptera</taxon>
        <taxon>Libelluloidea</taxon>
        <taxon>Libellulidae</taxon>
        <taxon>Ladona</taxon>
    </lineage>
</organism>
<dbReference type="PANTHER" id="PTHR46601">
    <property type="entry name" value="ULP_PROTEASE DOMAIN-CONTAINING PROTEIN"/>
    <property type="match status" value="1"/>
</dbReference>
<evidence type="ECO:0000313" key="2">
    <source>
        <dbReference type="Proteomes" id="UP000792457"/>
    </source>
</evidence>
<gene>
    <name evidence="1" type="ORF">J437_LFUL018650</name>
</gene>
<evidence type="ECO:0000313" key="1">
    <source>
        <dbReference type="EMBL" id="KAG8239162.1"/>
    </source>
</evidence>
<reference evidence="1" key="1">
    <citation type="submission" date="2013-04" db="EMBL/GenBank/DDBJ databases">
        <authorList>
            <person name="Qu J."/>
            <person name="Murali S.C."/>
            <person name="Bandaranaike D."/>
            <person name="Bellair M."/>
            <person name="Blankenburg K."/>
            <person name="Chao H."/>
            <person name="Dinh H."/>
            <person name="Doddapaneni H."/>
            <person name="Downs B."/>
            <person name="Dugan-Rocha S."/>
            <person name="Elkadiri S."/>
            <person name="Gnanaolivu R.D."/>
            <person name="Hernandez B."/>
            <person name="Javaid M."/>
            <person name="Jayaseelan J.C."/>
            <person name="Lee S."/>
            <person name="Li M."/>
            <person name="Ming W."/>
            <person name="Munidasa M."/>
            <person name="Muniz J."/>
            <person name="Nguyen L."/>
            <person name="Ongeri F."/>
            <person name="Osuji N."/>
            <person name="Pu L.-L."/>
            <person name="Puazo M."/>
            <person name="Qu C."/>
            <person name="Quiroz J."/>
            <person name="Raj R."/>
            <person name="Weissenberger G."/>
            <person name="Xin Y."/>
            <person name="Zou X."/>
            <person name="Han Y."/>
            <person name="Richards S."/>
            <person name="Worley K."/>
            <person name="Muzny D."/>
            <person name="Gibbs R."/>
        </authorList>
    </citation>
    <scope>NUCLEOTIDE SEQUENCE</scope>
    <source>
        <strain evidence="1">Sampled in the wild</strain>
    </source>
</reference>
<dbReference type="OrthoDB" id="8195858at2759"/>
<accession>A0A8K0KQ29</accession>
<comment type="caution">
    <text evidence="1">The sequence shown here is derived from an EMBL/GenBank/DDBJ whole genome shotgun (WGS) entry which is preliminary data.</text>
</comment>
<dbReference type="PANTHER" id="PTHR46601:SF1">
    <property type="entry name" value="ADF-H DOMAIN-CONTAINING PROTEIN"/>
    <property type="match status" value="1"/>
</dbReference>
<keyword evidence="2" id="KW-1185">Reference proteome</keyword>
<dbReference type="EMBL" id="KZ309536">
    <property type="protein sequence ID" value="KAG8239162.1"/>
    <property type="molecule type" value="Genomic_DNA"/>
</dbReference>
<dbReference type="Proteomes" id="UP000792457">
    <property type="component" value="Unassembled WGS sequence"/>
</dbReference>
<proteinExistence type="predicted"/>
<protein>
    <submittedName>
        <fullName evidence="1">Uncharacterized protein</fullName>
    </submittedName>
</protein>
<name>A0A8K0KQ29_LADFU</name>
<sequence length="182" mass="20704">MQSKELIGITCKRHCTHFNDFVVESKSFVAISKSFKHDTIAVHLFQRKLISFLKEEVGEISKIVYFLDGASSQYKNKKNFINLCCHEQDFGTTAEWHFFATSHGRGLCDGIGGTLKRLTAKANNQISTPNELFLCASENLHSIKVHFIAEKDYAEETMILKSHFAMAKQTRGTHNYHSFIPV</sequence>